<feature type="transmembrane region" description="Helical" evidence="9">
    <location>
        <begin position="525"/>
        <end position="543"/>
    </location>
</feature>
<evidence type="ECO:0000256" key="6">
    <source>
        <dbReference type="ARBA" id="ARBA00022989"/>
    </source>
</evidence>
<comment type="caution">
    <text evidence="9">Lacks conserved residue(s) required for the propagation of feature annotation.</text>
</comment>
<dbReference type="Pfam" id="PF02355">
    <property type="entry name" value="SecD_SecF_C"/>
    <property type="match status" value="2"/>
</dbReference>
<sequence>MRGKWLIAGIAIILGFLCIRQLSYTWYSNKIESDAKRLSKNAVQEQEVLDSLAKDTLNLGIIQYNYQNAKEKELKLGLDLKGGINVILQVQVRDLLQNLANNSQNPVFNEALDAADITQRSQGGRAYVDIFFEEFEKIRQAKNQTLPYASPEVFGTRQNAEKIKFNDTDEVVKETVKADIDAKIGTAYQVISSRIDQFGVVQPVVQRLGSRGDGRILVELPGVKDTERVKRLLQSTAKLEFWKVEAGRQDVVSFFYGLTPSKFGITDVQSLQTIMQPSPSNSTFVVQTKDTAVVNKVLKSSLLKAEMPSSIRNFKYFWANKTMQLGKNAPASNSLELYVLSGNAEGNPLLGGDAVKEARGERNAGSISNEPIVSMQMTTAGARDWGRLTTELSQKGGQSRESVAIVLDHLVYSAPSINEPILGGNSQISGNFTLTEAQDLANILQAGSLPASAKIVQAEVVGPSLGQEAINSSLIAFVAVFVLILVWMIFYYSQAGVFANIALVLNILFLLGIMVSMGATLSLPGIAGVILTIAMAIDANIIINERVKDELFLGKNIKEAVSIAYSWKGAISAIVDTNVTSILTAIILLIFGKGPVQGFATTLIIGLLLSMFTAIFLTRYFVEKRFEKNKNVSFYTSITKNWFQGMKIDFMSKRKMFYIISIVVSILCIASLAIRGLDLGIDFQGGRTYTVRFEKPVNANDVAQSIEETLIDESGTKYTPEVKIFGPSNQVKITTKYKAEEEATAVDDEIKQKIYNGVKTFLPANMTYEQFSADGTTIGILSSVKVGPTIASDITRDSIIAVVLALLGVGLYILFRFKWQYGVGIVAGVAHDVIVILGLFSLFKGVLPFNLEIDQAFIAAILTVIGYSLNDSVVIFDRIREYIGLHPKMPLYELINNATNNTLSRTINNSISMFLVILIIFIFGGETIKGFMFAMLIGVIVGTYSSIYISSQIMYDLSKNKEDAKKI</sequence>
<dbReference type="Proteomes" id="UP000192393">
    <property type="component" value="Unassembled WGS sequence"/>
</dbReference>
<dbReference type="PANTHER" id="PTHR30081:SF1">
    <property type="entry name" value="PROTEIN TRANSLOCASE SUBUNIT SECD"/>
    <property type="match status" value="1"/>
</dbReference>
<dbReference type="Pfam" id="PF21760">
    <property type="entry name" value="SecD_1st"/>
    <property type="match status" value="1"/>
</dbReference>
<keyword evidence="8 9" id="KW-0472">Membrane</keyword>
<keyword evidence="15" id="KW-1185">Reference proteome</keyword>
<feature type="transmembrane region" description="Helical" evidence="9">
    <location>
        <begin position="798"/>
        <end position="815"/>
    </location>
</feature>
<evidence type="ECO:0000256" key="10">
    <source>
        <dbReference type="HAMAP-Rule" id="MF_01464"/>
    </source>
</evidence>
<dbReference type="HAMAP" id="MF_01463_B">
    <property type="entry name" value="SecD_B"/>
    <property type="match status" value="1"/>
</dbReference>
<evidence type="ECO:0000259" key="11">
    <source>
        <dbReference type="Pfam" id="PF02355"/>
    </source>
</evidence>
<evidence type="ECO:0000259" key="12">
    <source>
        <dbReference type="Pfam" id="PF21760"/>
    </source>
</evidence>
<gene>
    <name evidence="10" type="primary">secF</name>
    <name evidence="9" type="synonym">secD</name>
    <name evidence="14" type="ORF">SAMN06296427_102185</name>
</gene>
<feature type="domain" description="SecDF P1 head subdomain" evidence="13">
    <location>
        <begin position="347"/>
        <end position="451"/>
    </location>
</feature>
<dbReference type="InterPro" id="IPR005665">
    <property type="entry name" value="SecF_bac"/>
</dbReference>
<evidence type="ECO:0000256" key="3">
    <source>
        <dbReference type="ARBA" id="ARBA00022475"/>
    </source>
</evidence>
<protein>
    <recommendedName>
        <fullName evidence="9 10">Multifunctional fusion protein</fullName>
    </recommendedName>
    <domain>
        <recommendedName>
            <fullName evidence="9">Protein translocase subunit SecD</fullName>
        </recommendedName>
    </domain>
    <domain>
        <recommendedName>
            <fullName evidence="10">Protein-export membrane protein SecF</fullName>
        </recommendedName>
    </domain>
</protein>
<comment type="similarity">
    <text evidence="10">Belongs to the SecD/SecF family. SecF subfamily.</text>
</comment>
<keyword evidence="4 9" id="KW-0812">Transmembrane</keyword>
<dbReference type="NCBIfam" id="TIGR01129">
    <property type="entry name" value="secD"/>
    <property type="match status" value="1"/>
</dbReference>
<dbReference type="InterPro" id="IPR055344">
    <property type="entry name" value="SecD_SecF_C_bact"/>
</dbReference>
<comment type="similarity">
    <text evidence="9">Belongs to the SecD/SecF family. SecD subfamily.</text>
</comment>
<dbReference type="PRINTS" id="PR01755">
    <property type="entry name" value="SECFTRNLCASE"/>
</dbReference>
<dbReference type="InterPro" id="IPR022813">
    <property type="entry name" value="SecD/SecF_arch_bac"/>
</dbReference>
<dbReference type="GO" id="GO:0043952">
    <property type="term" value="P:protein transport by the Sec complex"/>
    <property type="evidence" value="ECO:0007669"/>
    <property type="project" value="UniProtKB-UniRule"/>
</dbReference>
<dbReference type="InterPro" id="IPR022645">
    <property type="entry name" value="SecD/SecF_bac"/>
</dbReference>
<dbReference type="STRING" id="1434700.SAMN06296427_102185"/>
<dbReference type="Gene3D" id="3.30.70.3220">
    <property type="match status" value="1"/>
</dbReference>
<feature type="domain" description="Protein export membrane protein SecD/SecF C-terminal" evidence="11">
    <location>
        <begin position="452"/>
        <end position="620"/>
    </location>
</feature>
<evidence type="ECO:0000256" key="5">
    <source>
        <dbReference type="ARBA" id="ARBA00022927"/>
    </source>
</evidence>
<dbReference type="GO" id="GO:0015450">
    <property type="term" value="F:protein-transporting ATPase activity"/>
    <property type="evidence" value="ECO:0007669"/>
    <property type="project" value="InterPro"/>
</dbReference>
<feature type="transmembrane region" description="Helical" evidence="9">
    <location>
        <begin position="469"/>
        <end position="490"/>
    </location>
</feature>
<dbReference type="PANTHER" id="PTHR30081">
    <property type="entry name" value="PROTEIN-EXPORT MEMBRANE PROTEIN SEC"/>
    <property type="match status" value="1"/>
</dbReference>
<feature type="transmembrane region" description="Helical" evidence="9">
    <location>
        <begin position="598"/>
        <end position="622"/>
    </location>
</feature>
<evidence type="ECO:0000259" key="13">
    <source>
        <dbReference type="Pfam" id="PF22599"/>
    </source>
</evidence>
<feature type="transmembrane region" description="Helical" evidence="9">
    <location>
        <begin position="930"/>
        <end position="949"/>
    </location>
</feature>
<feature type="transmembrane region" description="Helical" evidence="9">
    <location>
        <begin position="822"/>
        <end position="843"/>
    </location>
</feature>
<keyword evidence="6 9" id="KW-1133">Transmembrane helix</keyword>
<feature type="transmembrane region" description="Helical" evidence="9">
    <location>
        <begin position="656"/>
        <end position="674"/>
    </location>
</feature>
<dbReference type="Gene3D" id="3.30.1360.200">
    <property type="match status" value="1"/>
</dbReference>
<dbReference type="HAMAP" id="MF_01464_B">
    <property type="entry name" value="SecF_B"/>
    <property type="match status" value="1"/>
</dbReference>
<evidence type="ECO:0000256" key="9">
    <source>
        <dbReference type="HAMAP-Rule" id="MF_01463"/>
    </source>
</evidence>
<dbReference type="EMBL" id="FWXS01000002">
    <property type="protein sequence ID" value="SMC43155.1"/>
    <property type="molecule type" value="Genomic_DNA"/>
</dbReference>
<evidence type="ECO:0000256" key="1">
    <source>
        <dbReference type="ARBA" id="ARBA00004651"/>
    </source>
</evidence>
<evidence type="ECO:0000256" key="2">
    <source>
        <dbReference type="ARBA" id="ARBA00022448"/>
    </source>
</evidence>
<dbReference type="RefSeq" id="WP_084016333.1">
    <property type="nucleotide sequence ID" value="NZ_FWXS01000002.1"/>
</dbReference>
<dbReference type="Gene3D" id="1.20.1640.10">
    <property type="entry name" value="Multidrug efflux transporter AcrB transmembrane domain"/>
    <property type="match status" value="2"/>
</dbReference>
<reference evidence="14 15" key="1">
    <citation type="submission" date="2017-04" db="EMBL/GenBank/DDBJ databases">
        <authorList>
            <person name="Afonso C.L."/>
            <person name="Miller P.J."/>
            <person name="Scott M.A."/>
            <person name="Spackman E."/>
            <person name="Goraichik I."/>
            <person name="Dimitrov K.M."/>
            <person name="Suarez D.L."/>
            <person name="Swayne D.E."/>
        </authorList>
    </citation>
    <scope>NUCLEOTIDE SEQUENCE [LARGE SCALE GENOMIC DNA]</scope>
    <source>
        <strain evidence="14 15">CGMCC 1.12708</strain>
    </source>
</reference>
<dbReference type="InterPro" id="IPR048631">
    <property type="entry name" value="SecD_1st"/>
</dbReference>
<evidence type="ECO:0000256" key="7">
    <source>
        <dbReference type="ARBA" id="ARBA00023010"/>
    </source>
</evidence>
<organism evidence="14 15">
    <name type="scientific">Moheibacter sediminis</name>
    <dbReference type="NCBI Taxonomy" id="1434700"/>
    <lineage>
        <taxon>Bacteria</taxon>
        <taxon>Pseudomonadati</taxon>
        <taxon>Bacteroidota</taxon>
        <taxon>Flavobacteriia</taxon>
        <taxon>Flavobacteriales</taxon>
        <taxon>Weeksellaceae</taxon>
        <taxon>Moheibacter</taxon>
    </lineage>
</organism>
<dbReference type="OrthoDB" id="9805019at2"/>
<keyword evidence="2 9" id="KW-0813">Transport</keyword>
<feature type="transmembrane region" description="Helical" evidence="9">
    <location>
        <begin position="855"/>
        <end position="876"/>
    </location>
</feature>
<dbReference type="InterPro" id="IPR048634">
    <property type="entry name" value="SecD_SecF_C"/>
</dbReference>
<comment type="function">
    <text evidence="9">Part of the Sec protein translocase complex. Interacts with the SecYEG preprotein conducting channel. SecDF uses the proton motive force (PMF) to complete protein translocation after the ATP-dependent function of SecA.</text>
</comment>
<evidence type="ECO:0000256" key="4">
    <source>
        <dbReference type="ARBA" id="ARBA00022692"/>
    </source>
</evidence>
<dbReference type="Pfam" id="PF22599">
    <property type="entry name" value="SecDF_P1_head"/>
    <property type="match status" value="1"/>
</dbReference>
<feature type="transmembrane region" description="Helical" evidence="9">
    <location>
        <begin position="497"/>
        <end position="519"/>
    </location>
</feature>
<keyword evidence="7 9" id="KW-0811">Translocation</keyword>
<dbReference type="SUPFAM" id="SSF82866">
    <property type="entry name" value="Multidrug efflux transporter AcrB transmembrane domain"/>
    <property type="match status" value="2"/>
</dbReference>
<keyword evidence="5 9" id="KW-0653">Protein transport</keyword>
<dbReference type="NCBIfam" id="TIGR00966">
    <property type="entry name" value="transloc_SecF"/>
    <property type="match status" value="1"/>
</dbReference>
<comment type="subcellular location">
    <subcellularLocation>
        <location evidence="1 9">Cell membrane</location>
        <topology evidence="1 9">Multi-pass membrane protein</topology>
    </subcellularLocation>
</comment>
<comment type="subunit">
    <text evidence="9">Forms a complex with SecF. Part of the essential Sec protein translocation apparatus which comprises SecA, SecYEG and auxiliary proteins SecDF. Other proteins may also be involved.</text>
</comment>
<dbReference type="GO" id="GO:0006605">
    <property type="term" value="P:protein targeting"/>
    <property type="evidence" value="ECO:0007669"/>
    <property type="project" value="UniProtKB-UniRule"/>
</dbReference>
<dbReference type="InterPro" id="IPR022646">
    <property type="entry name" value="SecD/SecF_CS"/>
</dbReference>
<comment type="subunit">
    <text evidence="10">Forms a complex with SecD. Part of the essential Sec protein translocation apparatus which comprises SecA, SecYEG and auxiliary proteins SecDF. Other proteins may also be involved.</text>
</comment>
<evidence type="ECO:0000256" key="8">
    <source>
        <dbReference type="ARBA" id="ARBA00023136"/>
    </source>
</evidence>
<feature type="transmembrane region" description="Helical" evidence="9">
    <location>
        <begin position="564"/>
        <end position="592"/>
    </location>
</feature>
<dbReference type="GO" id="GO:0005886">
    <property type="term" value="C:plasma membrane"/>
    <property type="evidence" value="ECO:0007669"/>
    <property type="project" value="UniProtKB-SubCell"/>
</dbReference>
<evidence type="ECO:0000313" key="15">
    <source>
        <dbReference type="Proteomes" id="UP000192393"/>
    </source>
</evidence>
<dbReference type="NCBIfam" id="TIGR00916">
    <property type="entry name" value="2A0604s01"/>
    <property type="match status" value="2"/>
</dbReference>
<dbReference type="AlphaFoldDB" id="A0A1W1Z3Y3"/>
<dbReference type="Pfam" id="PF07549">
    <property type="entry name" value="Sec_GG"/>
    <property type="match status" value="2"/>
</dbReference>
<dbReference type="InterPro" id="IPR005791">
    <property type="entry name" value="SecD"/>
</dbReference>
<name>A0A1W1Z3Y3_9FLAO</name>
<feature type="transmembrane region" description="Helical" evidence="9">
    <location>
        <begin position="906"/>
        <end position="924"/>
    </location>
</feature>
<dbReference type="InterPro" id="IPR054384">
    <property type="entry name" value="SecDF_P1_head"/>
</dbReference>
<dbReference type="FunFam" id="1.20.1640.10:FF:000004">
    <property type="entry name" value="Protein translocase subunit SecD"/>
    <property type="match status" value="1"/>
</dbReference>
<feature type="domain" description="Protein translocase subunit SecDF P1" evidence="12">
    <location>
        <begin position="186"/>
        <end position="245"/>
    </location>
</feature>
<proteinExistence type="inferred from homology"/>
<feature type="domain" description="Protein export membrane protein SecD/SecF C-terminal" evidence="11">
    <location>
        <begin position="777"/>
        <end position="959"/>
    </location>
</feature>
<keyword evidence="3 9" id="KW-1003">Cell membrane</keyword>
<accession>A0A1W1Z3Y3</accession>
<evidence type="ECO:0000313" key="14">
    <source>
        <dbReference type="EMBL" id="SMC43155.1"/>
    </source>
</evidence>
<dbReference type="GO" id="GO:0065002">
    <property type="term" value="P:intracellular protein transmembrane transport"/>
    <property type="evidence" value="ECO:0007669"/>
    <property type="project" value="UniProtKB-UniRule"/>
</dbReference>